<dbReference type="SUPFAM" id="SSF51011">
    <property type="entry name" value="Glycosyl hydrolase domain"/>
    <property type="match status" value="1"/>
</dbReference>
<dbReference type="PROSITE" id="PS51318">
    <property type="entry name" value="TAT"/>
    <property type="match status" value="1"/>
</dbReference>
<comment type="caution">
    <text evidence="4">The sequence shown here is derived from an EMBL/GenBank/DDBJ whole genome shotgun (WGS) entry which is preliminary data.</text>
</comment>
<name>A0ABW9HI51_9ACTN</name>
<evidence type="ECO:0000256" key="2">
    <source>
        <dbReference type="ARBA" id="ARBA00022729"/>
    </source>
</evidence>
<dbReference type="InterPro" id="IPR006311">
    <property type="entry name" value="TAT_signal"/>
</dbReference>
<dbReference type="InterPro" id="IPR017853">
    <property type="entry name" value="GH"/>
</dbReference>
<keyword evidence="5" id="KW-1185">Reference proteome</keyword>
<organism evidence="4 5">
    <name type="scientific">Streptomyces niveiscabiei</name>
    <dbReference type="NCBI Taxonomy" id="164115"/>
    <lineage>
        <taxon>Bacteria</taxon>
        <taxon>Bacillati</taxon>
        <taxon>Actinomycetota</taxon>
        <taxon>Actinomycetes</taxon>
        <taxon>Kitasatosporales</taxon>
        <taxon>Streptomycetaceae</taxon>
        <taxon>Streptomyces</taxon>
    </lineage>
</organism>
<keyword evidence="2" id="KW-0732">Signal</keyword>
<keyword evidence="3" id="KW-0378">Hydrolase</keyword>
<accession>A0ABW9HI51</accession>
<comment type="similarity">
    <text evidence="1">Belongs to the glycosyl hydrolase 30 family.</text>
</comment>
<gene>
    <name evidence="4" type="ORF">ACKI18_01935</name>
</gene>
<sequence>MAHRAPTRRTVLTTLGALPVLTAAGTSGAEARTITATAVINPSATRQTIRGFGGMTHTAWIGDLTAAQRDTAFGTGDGRLGLSLLRVPVPEDRAAWSRDLATAQRATALGASVIASPWNPPASMVERFVRGTQTDARRLRYDMYAAYARHLDDFTAHYRAGGVNLYGISVQNEPDYAHDWTWWTPAEMVRFLRDNAGAISTRVIAPESFQYLKNMSDPILNDPVALANVDIVGAHLYGTSLANFPYPLFKQKGAGKELWMTEVYYPNSSDSADLWPQALDVGEHIHHAMVDAEFQAYIWWYIRRGYGPMREDGQISKRGAAMAHFARFVRPGYVRVDATASPATNVYVSAYRGGGSTVVVAVNKAAGAVSQQFTLVNSAPSTVASWVTDAGRNVASQGTASVANGTFTATLPARSATTFVLR</sequence>
<dbReference type="EMBL" id="JBJVNI010000001">
    <property type="protein sequence ID" value="MFM9607461.1"/>
    <property type="molecule type" value="Genomic_DNA"/>
</dbReference>
<dbReference type="PANTHER" id="PTHR11069">
    <property type="entry name" value="GLUCOSYLCERAMIDASE"/>
    <property type="match status" value="1"/>
</dbReference>
<protein>
    <submittedName>
        <fullName evidence="4">Glucuronoxylanase</fullName>
    </submittedName>
</protein>
<evidence type="ECO:0000256" key="3">
    <source>
        <dbReference type="ARBA" id="ARBA00022801"/>
    </source>
</evidence>
<dbReference type="RefSeq" id="WP_409120201.1">
    <property type="nucleotide sequence ID" value="NZ_JBJVNI010000001.1"/>
</dbReference>
<evidence type="ECO:0000256" key="1">
    <source>
        <dbReference type="ARBA" id="ARBA00005382"/>
    </source>
</evidence>
<dbReference type="InterPro" id="IPR013780">
    <property type="entry name" value="Glyco_hydro_b"/>
</dbReference>
<evidence type="ECO:0000313" key="4">
    <source>
        <dbReference type="EMBL" id="MFM9607461.1"/>
    </source>
</evidence>
<evidence type="ECO:0000313" key="5">
    <source>
        <dbReference type="Proteomes" id="UP001631957"/>
    </source>
</evidence>
<reference evidence="4 5" key="1">
    <citation type="submission" date="2024-12" db="EMBL/GenBank/DDBJ databases">
        <title>Forecasting of Potato common scab and diversities of Pathogenic streptomyces spp. in china.</title>
        <authorList>
            <person name="Handique U."/>
            <person name="Wu J."/>
        </authorList>
    </citation>
    <scope>NUCLEOTIDE SEQUENCE [LARGE SCALE GENOMIC DNA]</scope>
    <source>
        <strain evidence="4 5">ZRIMU1530</strain>
    </source>
</reference>
<dbReference type="Proteomes" id="UP001631957">
    <property type="component" value="Unassembled WGS sequence"/>
</dbReference>
<dbReference type="Gene3D" id="3.20.20.80">
    <property type="entry name" value="Glycosidases"/>
    <property type="match status" value="1"/>
</dbReference>
<dbReference type="SUPFAM" id="SSF51445">
    <property type="entry name" value="(Trans)glycosidases"/>
    <property type="match status" value="1"/>
</dbReference>
<proteinExistence type="inferred from homology"/>
<dbReference type="InterPro" id="IPR001139">
    <property type="entry name" value="Glyco_hydro_30"/>
</dbReference>
<dbReference type="Gene3D" id="2.60.40.1180">
    <property type="entry name" value="Golgi alpha-mannosidase II"/>
    <property type="match status" value="1"/>
</dbReference>
<dbReference type="PANTHER" id="PTHR11069:SF38">
    <property type="entry name" value="GLUCURONOXYLANASE XYNC"/>
    <property type="match status" value="1"/>
</dbReference>